<feature type="compositionally biased region" description="Basic and acidic residues" evidence="1">
    <location>
        <begin position="21"/>
        <end position="32"/>
    </location>
</feature>
<proteinExistence type="predicted"/>
<dbReference type="EMBL" id="CAJOBJ010074222">
    <property type="protein sequence ID" value="CAF4473506.1"/>
    <property type="molecule type" value="Genomic_DNA"/>
</dbReference>
<evidence type="ECO:0000313" key="4">
    <source>
        <dbReference type="Proteomes" id="UP000681720"/>
    </source>
</evidence>
<sequence length="43" mass="5013">MAMPNRDDVRLPSTMERVLKFRDNQHEEDRVTKLHSGGNQTDS</sequence>
<gene>
    <name evidence="2" type="ORF">BYL167_LOCUS29320</name>
    <name evidence="3" type="ORF">GIL414_LOCUS33458</name>
</gene>
<reference evidence="3" key="1">
    <citation type="submission" date="2021-02" db="EMBL/GenBank/DDBJ databases">
        <authorList>
            <person name="Nowell W R."/>
        </authorList>
    </citation>
    <scope>NUCLEOTIDE SEQUENCE</scope>
</reference>
<evidence type="ECO:0000313" key="2">
    <source>
        <dbReference type="EMBL" id="CAF4346454.1"/>
    </source>
</evidence>
<dbReference type="AlphaFoldDB" id="A0A8S2X1I3"/>
<evidence type="ECO:0000313" key="3">
    <source>
        <dbReference type="EMBL" id="CAF4473506.1"/>
    </source>
</evidence>
<protein>
    <submittedName>
        <fullName evidence="3">Uncharacterized protein</fullName>
    </submittedName>
</protein>
<evidence type="ECO:0000256" key="1">
    <source>
        <dbReference type="SAM" id="MobiDB-lite"/>
    </source>
</evidence>
<feature type="region of interest" description="Disordered" evidence="1">
    <location>
        <begin position="21"/>
        <end position="43"/>
    </location>
</feature>
<feature type="non-terminal residue" evidence="3">
    <location>
        <position position="1"/>
    </location>
</feature>
<dbReference type="Proteomes" id="UP000681720">
    <property type="component" value="Unassembled WGS sequence"/>
</dbReference>
<organism evidence="3 4">
    <name type="scientific">Rotaria magnacalcarata</name>
    <dbReference type="NCBI Taxonomy" id="392030"/>
    <lineage>
        <taxon>Eukaryota</taxon>
        <taxon>Metazoa</taxon>
        <taxon>Spiralia</taxon>
        <taxon>Gnathifera</taxon>
        <taxon>Rotifera</taxon>
        <taxon>Eurotatoria</taxon>
        <taxon>Bdelloidea</taxon>
        <taxon>Philodinida</taxon>
        <taxon>Philodinidae</taxon>
        <taxon>Rotaria</taxon>
    </lineage>
</organism>
<accession>A0A8S2X1I3</accession>
<comment type="caution">
    <text evidence="3">The sequence shown here is derived from an EMBL/GenBank/DDBJ whole genome shotgun (WGS) entry which is preliminary data.</text>
</comment>
<name>A0A8S2X1I3_9BILA</name>
<dbReference type="EMBL" id="CAJOBH010044391">
    <property type="protein sequence ID" value="CAF4346454.1"/>
    <property type="molecule type" value="Genomic_DNA"/>
</dbReference>
<dbReference type="Proteomes" id="UP000681967">
    <property type="component" value="Unassembled WGS sequence"/>
</dbReference>